<protein>
    <submittedName>
        <fullName evidence="3">Carboxylesterase type B domain-containing protein</fullName>
    </submittedName>
</protein>
<dbReference type="Pfam" id="PF00135">
    <property type="entry name" value="COesterase"/>
    <property type="match status" value="1"/>
</dbReference>
<name>A0A914E9C3_9BILA</name>
<dbReference type="PANTHER" id="PTHR45580">
    <property type="entry name" value="PROTEIN CBG05369"/>
    <property type="match status" value="1"/>
</dbReference>
<reference evidence="3" key="1">
    <citation type="submission" date="2022-11" db="UniProtKB">
        <authorList>
            <consortium name="WormBaseParasite"/>
        </authorList>
    </citation>
    <scope>IDENTIFICATION</scope>
</reference>
<dbReference type="PANTHER" id="PTHR45580:SF7">
    <property type="entry name" value="CARBOXYLESTERASE TYPE B DOMAIN-CONTAINING PROTEIN-RELATED"/>
    <property type="match status" value="1"/>
</dbReference>
<dbReference type="InterPro" id="IPR002018">
    <property type="entry name" value="CarbesteraseB"/>
</dbReference>
<accession>A0A914E9C3</accession>
<evidence type="ECO:0000259" key="1">
    <source>
        <dbReference type="Pfam" id="PF00135"/>
    </source>
</evidence>
<dbReference type="Proteomes" id="UP000887540">
    <property type="component" value="Unplaced"/>
</dbReference>
<sequence>MGRFLEDTQNIVFGGVSIDGLLFHNKSFIELLDDLKPMPTLIGATKDEMDEVVHNITYICQKDIRTFGYKTEDVMLACLNKYGKIEGDEKYRIASADVIHAMVYKQAVTNSRNGVPSYVWDFQLANHSYHADDLFFLTGSRRNKILTPEEKIVDEFYAQVVKQYVRMGNPGSGWKPFKNGRNFQIFDAKIENGTTYPPYLSKREYYREAGIPFAEPPIGDLRFALPQSKTPWNSLLDVKNYQPACMTNTSHAHKPFPNISEDCLYLNIWADNRCTQASPCPIIVLIFGGGFLYGSATQFYDDFIIDRYASDRIVFVVPAYRLGLFGFMDLGSDDPVPRNLGLHDLIKSLKWVQNEIKSFGGDPKRVTLFGYSVGATAIQLLTVSPAVPKGLFSGALISSGFPETITGVERTASKMLVQISGCSNKSTSTENVDEIVKCLRKIDSQSLLQMGKFLEDTQNIFFGGLSIDGLLFHNKSFIELLDDLKPMPTLIGATKDENADDILNMTYICQKYIMTFSYKSEDVLEACLNKYGKIEGDEKYRIALADATHAIVYKQAVVNSRNGAPSYVWDFQLANHSYHAGDMTFMTGSHRNEILTPEEKIVDEFYAKVVKQYVRMGNPGSGWKPFKNGRNFQIFDAKIENGTIYPPYLSKGEYYREARPKIG</sequence>
<proteinExistence type="predicted"/>
<organism evidence="2 3">
    <name type="scientific">Acrobeloides nanus</name>
    <dbReference type="NCBI Taxonomy" id="290746"/>
    <lineage>
        <taxon>Eukaryota</taxon>
        <taxon>Metazoa</taxon>
        <taxon>Ecdysozoa</taxon>
        <taxon>Nematoda</taxon>
        <taxon>Chromadorea</taxon>
        <taxon>Rhabditida</taxon>
        <taxon>Tylenchina</taxon>
        <taxon>Cephalobomorpha</taxon>
        <taxon>Cephaloboidea</taxon>
        <taxon>Cephalobidae</taxon>
        <taxon>Acrobeloides</taxon>
    </lineage>
</organism>
<dbReference type="WBParaSite" id="ACRNAN_scaffold6643.g17084.t1">
    <property type="protein sequence ID" value="ACRNAN_scaffold6643.g17084.t1"/>
    <property type="gene ID" value="ACRNAN_scaffold6643.g17084"/>
</dbReference>
<dbReference type="AlphaFoldDB" id="A0A914E9C3"/>
<feature type="domain" description="Carboxylesterase type B" evidence="1">
    <location>
        <begin position="204"/>
        <end position="634"/>
    </location>
</feature>
<dbReference type="SUPFAM" id="SSF53474">
    <property type="entry name" value="alpha/beta-Hydrolases"/>
    <property type="match status" value="2"/>
</dbReference>
<evidence type="ECO:0000313" key="2">
    <source>
        <dbReference type="Proteomes" id="UP000887540"/>
    </source>
</evidence>
<evidence type="ECO:0000313" key="3">
    <source>
        <dbReference type="WBParaSite" id="ACRNAN_scaffold6643.g17084.t1"/>
    </source>
</evidence>
<keyword evidence="2" id="KW-1185">Reference proteome</keyword>
<dbReference type="InterPro" id="IPR029058">
    <property type="entry name" value="AB_hydrolase_fold"/>
</dbReference>
<dbReference type="Gene3D" id="3.40.50.1820">
    <property type="entry name" value="alpha/beta hydrolase"/>
    <property type="match status" value="2"/>
</dbReference>